<evidence type="ECO:0000313" key="7">
    <source>
        <dbReference type="Proteomes" id="UP000062973"/>
    </source>
</evidence>
<dbReference type="PANTHER" id="PTHR30055">
    <property type="entry name" value="HTH-TYPE TRANSCRIPTIONAL REGULATOR RUTR"/>
    <property type="match status" value="1"/>
</dbReference>
<reference evidence="6 7" key="1">
    <citation type="submission" date="2014-07" db="EMBL/GenBank/DDBJ databases">
        <title>Whole Genome Sequence of the Amycolatopsis methanolica 239.</title>
        <authorList>
            <person name="Tang B."/>
        </authorList>
    </citation>
    <scope>NUCLEOTIDE SEQUENCE [LARGE SCALE GENOMIC DNA]</scope>
    <source>
        <strain evidence="6 7">239</strain>
    </source>
</reference>
<dbReference type="SUPFAM" id="SSF48498">
    <property type="entry name" value="Tetracyclin repressor-like, C-terminal domain"/>
    <property type="match status" value="1"/>
</dbReference>
<evidence type="ECO:0000256" key="3">
    <source>
        <dbReference type="ARBA" id="ARBA00023163"/>
    </source>
</evidence>
<dbReference type="eggNOG" id="COG1309">
    <property type="taxonomic scope" value="Bacteria"/>
</dbReference>
<dbReference type="Gene3D" id="1.10.357.10">
    <property type="entry name" value="Tetracycline Repressor, domain 2"/>
    <property type="match status" value="1"/>
</dbReference>
<dbReference type="InterPro" id="IPR009057">
    <property type="entry name" value="Homeodomain-like_sf"/>
</dbReference>
<dbReference type="EMBL" id="CP009110">
    <property type="protein sequence ID" value="AIJ24602.1"/>
    <property type="molecule type" value="Genomic_DNA"/>
</dbReference>
<feature type="DNA-binding region" description="H-T-H motif" evidence="4">
    <location>
        <begin position="39"/>
        <end position="58"/>
    </location>
</feature>
<dbReference type="InterPro" id="IPR041490">
    <property type="entry name" value="KstR2_TetR_C"/>
</dbReference>
<dbReference type="Pfam" id="PF17932">
    <property type="entry name" value="TetR_C_24"/>
    <property type="match status" value="1"/>
</dbReference>
<dbReference type="Gene3D" id="1.10.10.60">
    <property type="entry name" value="Homeodomain-like"/>
    <property type="match status" value="1"/>
</dbReference>
<dbReference type="STRING" id="1068978.AMETH_4510"/>
<dbReference type="RefSeq" id="WP_017983432.1">
    <property type="nucleotide sequence ID" value="NZ_AQUL01000001.1"/>
</dbReference>
<evidence type="ECO:0000256" key="1">
    <source>
        <dbReference type="ARBA" id="ARBA00023015"/>
    </source>
</evidence>
<dbReference type="PATRIC" id="fig|1068978.7.peg.4842"/>
<dbReference type="AlphaFoldDB" id="A0A076N3U0"/>
<keyword evidence="1" id="KW-0805">Transcription regulation</keyword>
<feature type="domain" description="HTH tetR-type" evidence="5">
    <location>
        <begin position="16"/>
        <end position="76"/>
    </location>
</feature>
<evidence type="ECO:0000259" key="5">
    <source>
        <dbReference type="PROSITE" id="PS50977"/>
    </source>
</evidence>
<name>A0A076N3U0_AMYME</name>
<keyword evidence="3" id="KW-0804">Transcription</keyword>
<dbReference type="HOGENOM" id="CLU_069356_12_4_11"/>
<dbReference type="OrthoDB" id="1669699at2"/>
<organism evidence="6 7">
    <name type="scientific">Amycolatopsis methanolica 239</name>
    <dbReference type="NCBI Taxonomy" id="1068978"/>
    <lineage>
        <taxon>Bacteria</taxon>
        <taxon>Bacillati</taxon>
        <taxon>Actinomycetota</taxon>
        <taxon>Actinomycetes</taxon>
        <taxon>Pseudonocardiales</taxon>
        <taxon>Pseudonocardiaceae</taxon>
        <taxon>Amycolatopsis</taxon>
        <taxon>Amycolatopsis methanolica group</taxon>
    </lineage>
</organism>
<dbReference type="PANTHER" id="PTHR30055:SF234">
    <property type="entry name" value="HTH-TYPE TRANSCRIPTIONAL REGULATOR BETI"/>
    <property type="match status" value="1"/>
</dbReference>
<dbReference type="PROSITE" id="PS50977">
    <property type="entry name" value="HTH_TETR_2"/>
    <property type="match status" value="1"/>
</dbReference>
<evidence type="ECO:0000256" key="2">
    <source>
        <dbReference type="ARBA" id="ARBA00023125"/>
    </source>
</evidence>
<dbReference type="SUPFAM" id="SSF46689">
    <property type="entry name" value="Homeodomain-like"/>
    <property type="match status" value="1"/>
</dbReference>
<gene>
    <name evidence="6" type="ORF">AMETH_4510</name>
</gene>
<sequence>MNSRSAAAALITETGRGTKAAILNAALAAFGEKGFNGASTRDVAAGAGTSLSNLYNYFPSKSHLLAELLQRANDELLNRTSTAVQPAGDDPADRMREAVKAYVGFVVDHQTAALVAISEIRYLHGEHRERVVRARDSTQAIFGEIIAEGVAQGRFTTPYPDGAARNTVSMCSAISTWYRAGGRLSRKALAEQHARYTLALLETRD</sequence>
<dbReference type="InterPro" id="IPR036271">
    <property type="entry name" value="Tet_transcr_reg_TetR-rel_C_sf"/>
</dbReference>
<dbReference type="GO" id="GO:0003700">
    <property type="term" value="F:DNA-binding transcription factor activity"/>
    <property type="evidence" value="ECO:0007669"/>
    <property type="project" value="TreeGrafter"/>
</dbReference>
<dbReference type="InterPro" id="IPR001647">
    <property type="entry name" value="HTH_TetR"/>
</dbReference>
<proteinExistence type="predicted"/>
<dbReference type="Pfam" id="PF00440">
    <property type="entry name" value="TetR_N"/>
    <property type="match status" value="1"/>
</dbReference>
<evidence type="ECO:0000313" key="6">
    <source>
        <dbReference type="EMBL" id="AIJ24602.1"/>
    </source>
</evidence>
<keyword evidence="7" id="KW-1185">Reference proteome</keyword>
<protein>
    <submittedName>
        <fullName evidence="6">TetR family transcriptional regulator</fullName>
    </submittedName>
</protein>
<dbReference type="GO" id="GO:0000976">
    <property type="term" value="F:transcription cis-regulatory region binding"/>
    <property type="evidence" value="ECO:0007669"/>
    <property type="project" value="TreeGrafter"/>
</dbReference>
<accession>A0A076N3U0</accession>
<dbReference type="KEGG" id="amq:AMETH_4510"/>
<dbReference type="PRINTS" id="PR00455">
    <property type="entry name" value="HTHTETR"/>
</dbReference>
<dbReference type="Proteomes" id="UP000062973">
    <property type="component" value="Chromosome"/>
</dbReference>
<evidence type="ECO:0000256" key="4">
    <source>
        <dbReference type="PROSITE-ProRule" id="PRU00335"/>
    </source>
</evidence>
<dbReference type="InterPro" id="IPR050109">
    <property type="entry name" value="HTH-type_TetR-like_transc_reg"/>
</dbReference>
<keyword evidence="2 4" id="KW-0238">DNA-binding</keyword>